<sequence length="313" mass="33868">MGRIALLGSTDTTLSIAEAVLRAGHEVTCIVHVAPAFSISYSDKPVSVSRQADVRGWCASRGIAAVEYGGVDALTDYFKASVADLCIVAGWYHMVPRRLRDCFAQGAVGLHASRLPELRGGAPLNWAMLAGWKETAVSLFVLSDGVDDGPLYGQEAIPIGPDDYIGDLVKHCNAASVRLIERCVDGMVNGTLVPRTQIGTPSYGAQRAPEDGLIDWHRPAADIVRLVRAVSHPYPGAFSWFSDRQVRIWRARVYTEAVLFGAPGQVLCLPQDRVIVATGDGSVEILEADTADGECFMPALRRGSHRRFHDQAQ</sequence>
<dbReference type="RefSeq" id="WP_043207262.1">
    <property type="nucleotide sequence ID" value="NZ_CAJGUP010000229.1"/>
</dbReference>
<accession>A0A0M7FHF1</accession>
<dbReference type="Proteomes" id="UP000053096">
    <property type="component" value="Unassembled WGS sequence"/>
</dbReference>
<reference evidence="4 5" key="1">
    <citation type="submission" date="2015-09" db="EMBL/GenBank/DDBJ databases">
        <authorList>
            <person name="Jackson K.R."/>
            <person name="Lunt B.L."/>
            <person name="Fisher J.N.B."/>
            <person name="Gardner A.V."/>
            <person name="Bailey M.E."/>
            <person name="Deus L.M."/>
            <person name="Earl A.S."/>
            <person name="Gibby P.D."/>
            <person name="Hartmann K.A."/>
            <person name="Liu J.E."/>
            <person name="Manci A.M."/>
            <person name="Nielsen D.A."/>
            <person name="Solomon M.B."/>
            <person name="Breakwell D.P."/>
            <person name="Burnett S.H."/>
            <person name="Grose J.H."/>
        </authorList>
    </citation>
    <scope>NUCLEOTIDE SEQUENCE [LARGE SCALE GENOMIC DNA]</scope>
    <source>
        <strain evidence="4 5">2789STDY5608636</strain>
    </source>
</reference>
<dbReference type="PANTHER" id="PTHR11138:SF5">
    <property type="entry name" value="METHIONYL-TRNA FORMYLTRANSFERASE, MITOCHONDRIAL"/>
    <property type="match status" value="1"/>
</dbReference>
<protein>
    <submittedName>
        <fullName evidence="3">Formyl transferase</fullName>
    </submittedName>
    <submittedName>
        <fullName evidence="4">Polymyxin resistance protein PmrI</fullName>
    </submittedName>
</protein>
<dbReference type="SUPFAM" id="SSF50486">
    <property type="entry name" value="FMT C-terminal domain-like"/>
    <property type="match status" value="1"/>
</dbReference>
<evidence type="ECO:0000259" key="2">
    <source>
        <dbReference type="Pfam" id="PF02911"/>
    </source>
</evidence>
<dbReference type="OrthoDB" id="9802815at2"/>
<evidence type="ECO:0000259" key="1">
    <source>
        <dbReference type="Pfam" id="PF00551"/>
    </source>
</evidence>
<dbReference type="InterPro" id="IPR002376">
    <property type="entry name" value="Formyl_transf_N"/>
</dbReference>
<reference evidence="3 6" key="2">
    <citation type="submission" date="2016-07" db="EMBL/GenBank/DDBJ databases">
        <title>Complete genome sequences of Bordetella pseudohinzii.</title>
        <authorList>
            <person name="Spilker T."/>
            <person name="Darrah R."/>
            <person name="LiPuma J.J."/>
        </authorList>
    </citation>
    <scope>NUCLEOTIDE SEQUENCE [LARGE SCALE GENOMIC DNA]</scope>
    <source>
        <strain evidence="3 6">HI4681</strain>
    </source>
</reference>
<name>A0A0J6F1E6_9BORD</name>
<dbReference type="CDD" id="cd08702">
    <property type="entry name" value="Arna_FMT_C"/>
    <property type="match status" value="1"/>
</dbReference>
<keyword evidence="6" id="KW-1185">Reference proteome</keyword>
<dbReference type="AlphaFoldDB" id="A0A0J6F1E6"/>
<evidence type="ECO:0000313" key="6">
    <source>
        <dbReference type="Proteomes" id="UP000092950"/>
    </source>
</evidence>
<dbReference type="Pfam" id="PF02911">
    <property type="entry name" value="Formyl_trans_C"/>
    <property type="match status" value="1"/>
</dbReference>
<evidence type="ECO:0000313" key="3">
    <source>
        <dbReference type="EMBL" id="ANY18015.1"/>
    </source>
</evidence>
<organism evidence="4 5">
    <name type="scientific">Bordetella pseudohinzii</name>
    <dbReference type="NCBI Taxonomy" id="1331258"/>
    <lineage>
        <taxon>Bacteria</taxon>
        <taxon>Pseudomonadati</taxon>
        <taxon>Pseudomonadota</taxon>
        <taxon>Betaproteobacteria</taxon>
        <taxon>Burkholderiales</taxon>
        <taxon>Alcaligenaceae</taxon>
        <taxon>Bordetella</taxon>
    </lineage>
</organism>
<evidence type="ECO:0000313" key="4">
    <source>
        <dbReference type="EMBL" id="CUI81190.1"/>
    </source>
</evidence>
<dbReference type="KEGG" id="bpdz:BBN53_20275"/>
<proteinExistence type="predicted"/>
<feature type="domain" description="Formyl transferase N-terminal" evidence="1">
    <location>
        <begin position="72"/>
        <end position="177"/>
    </location>
</feature>
<dbReference type="SUPFAM" id="SSF53328">
    <property type="entry name" value="Formyltransferase"/>
    <property type="match status" value="1"/>
</dbReference>
<dbReference type="EMBL" id="CYTV01000005">
    <property type="protein sequence ID" value="CUI81190.1"/>
    <property type="molecule type" value="Genomic_DNA"/>
</dbReference>
<dbReference type="GO" id="GO:0004479">
    <property type="term" value="F:methionyl-tRNA formyltransferase activity"/>
    <property type="evidence" value="ECO:0007669"/>
    <property type="project" value="TreeGrafter"/>
</dbReference>
<dbReference type="GO" id="GO:0005829">
    <property type="term" value="C:cytosol"/>
    <property type="evidence" value="ECO:0007669"/>
    <property type="project" value="TreeGrafter"/>
</dbReference>
<dbReference type="Pfam" id="PF00551">
    <property type="entry name" value="Formyl_trans_N"/>
    <property type="match status" value="1"/>
</dbReference>
<accession>A0A0J6F1E6</accession>
<keyword evidence="3" id="KW-0808">Transferase</keyword>
<dbReference type="PANTHER" id="PTHR11138">
    <property type="entry name" value="METHIONYL-TRNA FORMYLTRANSFERASE"/>
    <property type="match status" value="1"/>
</dbReference>
<dbReference type="InterPro" id="IPR011034">
    <property type="entry name" value="Formyl_transferase-like_C_sf"/>
</dbReference>
<dbReference type="InterPro" id="IPR036477">
    <property type="entry name" value="Formyl_transf_N_sf"/>
</dbReference>
<evidence type="ECO:0000313" key="5">
    <source>
        <dbReference type="Proteomes" id="UP000053096"/>
    </source>
</evidence>
<feature type="domain" description="Formyl transferase C-terminal" evidence="2">
    <location>
        <begin position="209"/>
        <end position="293"/>
    </location>
</feature>
<gene>
    <name evidence="4" type="primary">arnA_2</name>
    <name evidence="3" type="ORF">BBN53_20275</name>
    <name evidence="4" type="ORF">ERS370011_02362</name>
</gene>
<dbReference type="InterPro" id="IPR005793">
    <property type="entry name" value="Formyl_trans_C"/>
</dbReference>
<dbReference type="Proteomes" id="UP000092950">
    <property type="component" value="Chromosome"/>
</dbReference>
<dbReference type="Gene3D" id="3.40.50.12230">
    <property type="match status" value="1"/>
</dbReference>
<dbReference type="EMBL" id="CP016440">
    <property type="protein sequence ID" value="ANY18015.1"/>
    <property type="molecule type" value="Genomic_DNA"/>
</dbReference>